<evidence type="ECO:0000313" key="2">
    <source>
        <dbReference type="Proteomes" id="UP000502823"/>
    </source>
</evidence>
<protein>
    <submittedName>
        <fullName evidence="1">Uncharacterized protein</fullName>
    </submittedName>
</protein>
<dbReference type="Proteomes" id="UP000502823">
    <property type="component" value="Unassembled WGS sequence"/>
</dbReference>
<reference evidence="2" key="1">
    <citation type="submission" date="2020-01" db="EMBL/GenBank/DDBJ databases">
        <title>Draft genome sequence of the Termite Coptotermes fromosanus.</title>
        <authorList>
            <person name="Itakura S."/>
            <person name="Yosikawa Y."/>
            <person name="Umezawa K."/>
        </authorList>
    </citation>
    <scope>NUCLEOTIDE SEQUENCE [LARGE SCALE GENOMIC DNA]</scope>
</reference>
<gene>
    <name evidence="1" type="ORF">Cfor_11469</name>
</gene>
<dbReference type="EMBL" id="BLKM01000562">
    <property type="protein sequence ID" value="GFG35684.1"/>
    <property type="molecule type" value="Genomic_DNA"/>
</dbReference>
<dbReference type="InParanoid" id="A0A6L2PTX8"/>
<organism evidence="1 2">
    <name type="scientific">Coptotermes formosanus</name>
    <name type="common">Formosan subterranean termite</name>
    <dbReference type="NCBI Taxonomy" id="36987"/>
    <lineage>
        <taxon>Eukaryota</taxon>
        <taxon>Metazoa</taxon>
        <taxon>Ecdysozoa</taxon>
        <taxon>Arthropoda</taxon>
        <taxon>Hexapoda</taxon>
        <taxon>Insecta</taxon>
        <taxon>Pterygota</taxon>
        <taxon>Neoptera</taxon>
        <taxon>Polyneoptera</taxon>
        <taxon>Dictyoptera</taxon>
        <taxon>Blattodea</taxon>
        <taxon>Blattoidea</taxon>
        <taxon>Termitoidae</taxon>
        <taxon>Rhinotermitidae</taxon>
        <taxon>Coptotermes</taxon>
    </lineage>
</organism>
<accession>A0A6L2PTX8</accession>
<comment type="caution">
    <text evidence="1">The sequence shown here is derived from an EMBL/GenBank/DDBJ whole genome shotgun (WGS) entry which is preliminary data.</text>
</comment>
<dbReference type="OrthoDB" id="6682367at2759"/>
<evidence type="ECO:0000313" key="1">
    <source>
        <dbReference type="EMBL" id="GFG35684.1"/>
    </source>
</evidence>
<keyword evidence="2" id="KW-1185">Reference proteome</keyword>
<dbReference type="AlphaFoldDB" id="A0A6L2PTX8"/>
<sequence>MAQILKSQSQNDIRECFEVWKADEWKKKICSYRDWFLNEGAMASDESKRPGKAIDTSELFGFDGSFRQLNID</sequence>
<proteinExistence type="predicted"/>
<name>A0A6L2PTX8_COPFO</name>